<dbReference type="InterPro" id="IPR002491">
    <property type="entry name" value="ABC_transptr_periplasmic_BD"/>
</dbReference>
<dbReference type="PROSITE" id="PS51257">
    <property type="entry name" value="PROKAR_LIPOPROTEIN"/>
    <property type="match status" value="1"/>
</dbReference>
<keyword evidence="8" id="KW-1185">Reference proteome</keyword>
<evidence type="ECO:0000256" key="4">
    <source>
        <dbReference type="ARBA" id="ARBA00022729"/>
    </source>
</evidence>
<evidence type="ECO:0000256" key="3">
    <source>
        <dbReference type="ARBA" id="ARBA00022448"/>
    </source>
</evidence>
<comment type="subcellular location">
    <subcellularLocation>
        <location evidence="1">Cell envelope</location>
    </subcellularLocation>
</comment>
<feature type="signal peptide" evidence="5">
    <location>
        <begin position="1"/>
        <end position="21"/>
    </location>
</feature>
<evidence type="ECO:0000256" key="1">
    <source>
        <dbReference type="ARBA" id="ARBA00004196"/>
    </source>
</evidence>
<dbReference type="PROSITE" id="PS50983">
    <property type="entry name" value="FE_B12_PBP"/>
    <property type="match status" value="1"/>
</dbReference>
<evidence type="ECO:0000256" key="2">
    <source>
        <dbReference type="ARBA" id="ARBA00008814"/>
    </source>
</evidence>
<dbReference type="InterPro" id="IPR051313">
    <property type="entry name" value="Bact_iron-sidero_bind"/>
</dbReference>
<dbReference type="RefSeq" id="WP_070318461.1">
    <property type="nucleotide sequence ID" value="NZ_JAUSVM010000001.1"/>
</dbReference>
<organism evidence="7 8">
    <name type="scientific">Cellulomonas iranensis</name>
    <dbReference type="NCBI Taxonomy" id="76862"/>
    <lineage>
        <taxon>Bacteria</taxon>
        <taxon>Bacillati</taxon>
        <taxon>Actinomycetota</taxon>
        <taxon>Actinomycetes</taxon>
        <taxon>Micrococcales</taxon>
        <taxon>Cellulomonadaceae</taxon>
        <taxon>Cellulomonas</taxon>
    </lineage>
</organism>
<dbReference type="EMBL" id="JAUSVM010000001">
    <property type="protein sequence ID" value="MDQ0426300.1"/>
    <property type="molecule type" value="Genomic_DNA"/>
</dbReference>
<keyword evidence="3" id="KW-0813">Transport</keyword>
<reference evidence="7 8" key="1">
    <citation type="submission" date="2023-07" db="EMBL/GenBank/DDBJ databases">
        <title>Sequencing the genomes of 1000 actinobacteria strains.</title>
        <authorList>
            <person name="Klenk H.-P."/>
        </authorList>
    </citation>
    <scope>NUCLEOTIDE SEQUENCE [LARGE SCALE GENOMIC DNA]</scope>
    <source>
        <strain evidence="7 8">DSM 14785</strain>
    </source>
</reference>
<evidence type="ECO:0000256" key="5">
    <source>
        <dbReference type="SAM" id="SignalP"/>
    </source>
</evidence>
<evidence type="ECO:0000313" key="7">
    <source>
        <dbReference type="EMBL" id="MDQ0426300.1"/>
    </source>
</evidence>
<name>A0ABU0GLS1_9CELL</name>
<proteinExistence type="inferred from homology"/>
<dbReference type="Proteomes" id="UP001240250">
    <property type="component" value="Unassembled WGS sequence"/>
</dbReference>
<dbReference type="SUPFAM" id="SSF53807">
    <property type="entry name" value="Helical backbone' metal receptor"/>
    <property type="match status" value="1"/>
</dbReference>
<comment type="caution">
    <text evidence="7">The sequence shown here is derived from an EMBL/GenBank/DDBJ whole genome shotgun (WGS) entry which is preliminary data.</text>
</comment>
<protein>
    <submittedName>
        <fullName evidence="7">Iron complex transport system substrate-binding protein</fullName>
    </submittedName>
</protein>
<comment type="similarity">
    <text evidence="2">Belongs to the bacterial solute-binding protein 8 family.</text>
</comment>
<dbReference type="Pfam" id="PF01497">
    <property type="entry name" value="Peripla_BP_2"/>
    <property type="match status" value="1"/>
</dbReference>
<feature type="chain" id="PRO_5045134422" evidence="5">
    <location>
        <begin position="22"/>
        <end position="336"/>
    </location>
</feature>
<accession>A0ABU0GLS1</accession>
<feature type="domain" description="Fe/B12 periplasmic-binding" evidence="6">
    <location>
        <begin position="64"/>
        <end position="336"/>
    </location>
</feature>
<dbReference type="PANTHER" id="PTHR30532:SF1">
    <property type="entry name" value="IRON(3+)-HYDROXAMATE-BINDING PROTEIN FHUD"/>
    <property type="match status" value="1"/>
</dbReference>
<dbReference type="Gene3D" id="3.40.50.1980">
    <property type="entry name" value="Nitrogenase molybdenum iron protein domain"/>
    <property type="match status" value="2"/>
</dbReference>
<evidence type="ECO:0000313" key="8">
    <source>
        <dbReference type="Proteomes" id="UP001240250"/>
    </source>
</evidence>
<keyword evidence="4 5" id="KW-0732">Signal</keyword>
<dbReference type="CDD" id="cd01146">
    <property type="entry name" value="FhuD"/>
    <property type="match status" value="1"/>
</dbReference>
<dbReference type="PANTHER" id="PTHR30532">
    <property type="entry name" value="IRON III DICITRATE-BINDING PERIPLASMIC PROTEIN"/>
    <property type="match status" value="1"/>
</dbReference>
<sequence>MRTTRPARAAVVALALPLLLAACGTSDGAAADAPTSTGAAAQGEPITVTDARGEEITLDAPAERVVALEWAQVEMVQTLGVDPVGVSDPTGYTSWVGTAAPLASETVDVGLRREPSVEAIADLEPDLIVGVLTSVPEGALEQLERVAPVVLMAGADASDPLGRVTEDFTTIATALGKEDVAQDVLDDLDARLADNAATLEAAGLAGTPVVLTSPYSDGANLTIRMHGPRTAVQAVAERMGLAAAWTDPGDDAYGLANIDLEGLTQLPADTRFLYWGNDDEDDVVTTALAGNAVWESLPFVQAGHVHRAAVGIWAYGGPASMMAWSDDLVAQLTAEA</sequence>
<gene>
    <name evidence="7" type="ORF">JO380_002681</name>
</gene>
<evidence type="ECO:0000259" key="6">
    <source>
        <dbReference type="PROSITE" id="PS50983"/>
    </source>
</evidence>